<keyword evidence="12" id="KW-1185">Reference proteome</keyword>
<dbReference type="GO" id="GO:0000162">
    <property type="term" value="P:L-tryptophan biosynthetic process"/>
    <property type="evidence" value="ECO:0007669"/>
    <property type="project" value="UniProtKB-UniRule"/>
</dbReference>
<evidence type="ECO:0000256" key="5">
    <source>
        <dbReference type="ARBA" id="ARBA00022605"/>
    </source>
</evidence>
<comment type="caution">
    <text evidence="11">The sequence shown here is derived from an EMBL/GenBank/DDBJ whole genome shotgun (WGS) entry which is preliminary data.</text>
</comment>
<evidence type="ECO:0000256" key="6">
    <source>
        <dbReference type="ARBA" id="ARBA00022822"/>
    </source>
</evidence>
<evidence type="ECO:0000256" key="7">
    <source>
        <dbReference type="ARBA" id="ARBA00023141"/>
    </source>
</evidence>
<accession>A0A081P5W0</accession>
<sequence>MTARVSVKICGLRTVEMAEQVAGLPVDYVGFVFAPSKRQVTPQQAGEMIRSMKSAAGTPTPAAVGVFVNPTMEELEAVLQEAALDVVQLHGEESAEFCRAVKQAFPDTRVFKVFTVKAGETTAGNESQGISRLEPYRHAVDGMLLDTHDPVYGGGSGKTFAWDTIPPYLAWCREAGIPLLVAGGLQPDNVRDLLDAYMPDGVDVSSGVETEGVKDIVKIKKFVERVQTIV</sequence>
<dbReference type="SUPFAM" id="SSF51366">
    <property type="entry name" value="Ribulose-phoshate binding barrel"/>
    <property type="match status" value="1"/>
</dbReference>
<evidence type="ECO:0000259" key="10">
    <source>
        <dbReference type="Pfam" id="PF00697"/>
    </source>
</evidence>
<dbReference type="Gene3D" id="3.20.20.70">
    <property type="entry name" value="Aldolase class I"/>
    <property type="match status" value="1"/>
</dbReference>
<dbReference type="PANTHER" id="PTHR42894:SF1">
    <property type="entry name" value="N-(5'-PHOSPHORIBOSYL)ANTHRANILATE ISOMERASE"/>
    <property type="match status" value="1"/>
</dbReference>
<keyword evidence="8 9" id="KW-0413">Isomerase</keyword>
<evidence type="ECO:0000256" key="3">
    <source>
        <dbReference type="ARBA" id="ARBA00012572"/>
    </source>
</evidence>
<dbReference type="Pfam" id="PF00697">
    <property type="entry name" value="PRAI"/>
    <property type="match status" value="1"/>
</dbReference>
<evidence type="ECO:0000256" key="4">
    <source>
        <dbReference type="ARBA" id="ARBA00022272"/>
    </source>
</evidence>
<name>A0A081P5W0_9BACL</name>
<dbReference type="UniPathway" id="UPA00035">
    <property type="reaction ID" value="UER00042"/>
</dbReference>
<proteinExistence type="inferred from homology"/>
<dbReference type="RefSeq" id="WP_036680639.1">
    <property type="nucleotide sequence ID" value="NZ_JNVM01000008.1"/>
</dbReference>
<evidence type="ECO:0000313" key="12">
    <source>
        <dbReference type="Proteomes" id="UP000028123"/>
    </source>
</evidence>
<dbReference type="EMBL" id="JNVM01000008">
    <property type="protein sequence ID" value="KEQ26083.1"/>
    <property type="molecule type" value="Genomic_DNA"/>
</dbReference>
<protein>
    <recommendedName>
        <fullName evidence="4 9">N-(5'-phosphoribosyl)anthranilate isomerase</fullName>
        <shortName evidence="9">PRAI</shortName>
        <ecNumber evidence="3 9">5.3.1.24</ecNumber>
    </recommendedName>
</protein>
<evidence type="ECO:0000256" key="8">
    <source>
        <dbReference type="ARBA" id="ARBA00023235"/>
    </source>
</evidence>
<dbReference type="InterPro" id="IPR001240">
    <property type="entry name" value="PRAI_dom"/>
</dbReference>
<evidence type="ECO:0000256" key="2">
    <source>
        <dbReference type="ARBA" id="ARBA00004664"/>
    </source>
</evidence>
<dbReference type="InterPro" id="IPR013785">
    <property type="entry name" value="Aldolase_TIM"/>
</dbReference>
<comment type="pathway">
    <text evidence="2 9">Amino-acid biosynthesis; L-tryptophan biosynthesis; L-tryptophan from chorismate: step 3/5.</text>
</comment>
<dbReference type="InterPro" id="IPR044643">
    <property type="entry name" value="TrpF_fam"/>
</dbReference>
<dbReference type="PANTHER" id="PTHR42894">
    <property type="entry name" value="N-(5'-PHOSPHORIBOSYL)ANTHRANILATE ISOMERASE"/>
    <property type="match status" value="1"/>
</dbReference>
<dbReference type="AlphaFoldDB" id="A0A081P5W0"/>
<keyword evidence="6 9" id="KW-0822">Tryptophan biosynthesis</keyword>
<dbReference type="EC" id="5.3.1.24" evidence="3 9"/>
<gene>
    <name evidence="9" type="primary">trpF</name>
    <name evidence="11" type="ORF">ET33_36485</name>
</gene>
<evidence type="ECO:0000313" key="11">
    <source>
        <dbReference type="EMBL" id="KEQ26083.1"/>
    </source>
</evidence>
<evidence type="ECO:0000256" key="1">
    <source>
        <dbReference type="ARBA" id="ARBA00001164"/>
    </source>
</evidence>
<dbReference type="OrthoDB" id="9786954at2"/>
<evidence type="ECO:0000256" key="9">
    <source>
        <dbReference type="HAMAP-Rule" id="MF_00135"/>
    </source>
</evidence>
<dbReference type="HAMAP" id="MF_00135">
    <property type="entry name" value="PRAI"/>
    <property type="match status" value="1"/>
</dbReference>
<dbReference type="Proteomes" id="UP000028123">
    <property type="component" value="Unassembled WGS sequence"/>
</dbReference>
<dbReference type="InterPro" id="IPR011060">
    <property type="entry name" value="RibuloseP-bd_barrel"/>
</dbReference>
<reference evidence="11 12" key="1">
    <citation type="submission" date="2014-06" db="EMBL/GenBank/DDBJ databases">
        <title>Draft genome sequence of Paenibacillus sp. MSt1.</title>
        <authorList>
            <person name="Aw Y.K."/>
            <person name="Ong K.S."/>
            <person name="Gan H.M."/>
            <person name="Lee S.M."/>
        </authorList>
    </citation>
    <scope>NUCLEOTIDE SEQUENCE [LARGE SCALE GENOMIC DNA]</scope>
    <source>
        <strain evidence="11 12">MSt1</strain>
    </source>
</reference>
<comment type="similarity">
    <text evidence="9">Belongs to the TrpF family.</text>
</comment>
<comment type="catalytic activity">
    <reaction evidence="1 9">
        <text>N-(5-phospho-beta-D-ribosyl)anthranilate = 1-(2-carboxyphenylamino)-1-deoxy-D-ribulose 5-phosphate</text>
        <dbReference type="Rhea" id="RHEA:21540"/>
        <dbReference type="ChEBI" id="CHEBI:18277"/>
        <dbReference type="ChEBI" id="CHEBI:58613"/>
        <dbReference type="EC" id="5.3.1.24"/>
    </reaction>
</comment>
<organism evidence="11 12">
    <name type="scientific">Paenibacillus tyrfis</name>
    <dbReference type="NCBI Taxonomy" id="1501230"/>
    <lineage>
        <taxon>Bacteria</taxon>
        <taxon>Bacillati</taxon>
        <taxon>Bacillota</taxon>
        <taxon>Bacilli</taxon>
        <taxon>Bacillales</taxon>
        <taxon>Paenibacillaceae</taxon>
        <taxon>Paenibacillus</taxon>
    </lineage>
</organism>
<dbReference type="CDD" id="cd00405">
    <property type="entry name" value="PRAI"/>
    <property type="match status" value="1"/>
</dbReference>
<dbReference type="GO" id="GO:0004640">
    <property type="term" value="F:phosphoribosylanthranilate isomerase activity"/>
    <property type="evidence" value="ECO:0007669"/>
    <property type="project" value="UniProtKB-UniRule"/>
</dbReference>
<feature type="domain" description="N-(5'phosphoribosyl) anthranilate isomerase (PRAI)" evidence="10">
    <location>
        <begin position="7"/>
        <end position="224"/>
    </location>
</feature>
<keyword evidence="5 9" id="KW-0028">Amino-acid biosynthesis</keyword>
<dbReference type="eggNOG" id="COG0135">
    <property type="taxonomic scope" value="Bacteria"/>
</dbReference>
<keyword evidence="7 9" id="KW-0057">Aromatic amino acid biosynthesis</keyword>